<evidence type="ECO:0008006" key="3">
    <source>
        <dbReference type="Google" id="ProtNLM"/>
    </source>
</evidence>
<reference evidence="1 2" key="1">
    <citation type="submission" date="2023-06" db="EMBL/GenBank/DDBJ databases">
        <title>Pelomonas sp. APW6 16S ribosomal RNA gene genome sequencing and assembly.</title>
        <authorList>
            <person name="Woo H."/>
        </authorList>
    </citation>
    <scope>NUCLEOTIDE SEQUENCE [LARGE SCALE GENOMIC DNA]</scope>
    <source>
        <strain evidence="1 2">APW6</strain>
    </source>
</reference>
<protein>
    <recommendedName>
        <fullName evidence="3">GntR family transcriptional regulator</fullName>
    </recommendedName>
</protein>
<accession>A0ABT7LL04</accession>
<gene>
    <name evidence="1" type="ORF">QRD43_16650</name>
</gene>
<organism evidence="1 2">
    <name type="scientific">Roseateles subflavus</name>
    <dbReference type="NCBI Taxonomy" id="3053353"/>
    <lineage>
        <taxon>Bacteria</taxon>
        <taxon>Pseudomonadati</taxon>
        <taxon>Pseudomonadota</taxon>
        <taxon>Betaproteobacteria</taxon>
        <taxon>Burkholderiales</taxon>
        <taxon>Sphaerotilaceae</taxon>
        <taxon>Roseateles</taxon>
    </lineage>
</organism>
<evidence type="ECO:0000313" key="2">
    <source>
        <dbReference type="Proteomes" id="UP001238603"/>
    </source>
</evidence>
<name>A0ABT7LL04_9BURK</name>
<proteinExistence type="predicted"/>
<keyword evidence="2" id="KW-1185">Reference proteome</keyword>
<dbReference type="EMBL" id="JASVDS010000004">
    <property type="protein sequence ID" value="MDL5033546.1"/>
    <property type="molecule type" value="Genomic_DNA"/>
</dbReference>
<dbReference type="RefSeq" id="WP_285983616.1">
    <property type="nucleotide sequence ID" value="NZ_JASVDS010000004.1"/>
</dbReference>
<evidence type="ECO:0000313" key="1">
    <source>
        <dbReference type="EMBL" id="MDL5033546.1"/>
    </source>
</evidence>
<dbReference type="Proteomes" id="UP001238603">
    <property type="component" value="Unassembled WGS sequence"/>
</dbReference>
<comment type="caution">
    <text evidence="1">The sequence shown here is derived from an EMBL/GenBank/DDBJ whole genome shotgun (WGS) entry which is preliminary data.</text>
</comment>
<sequence>MDAAIEAARVFEMEDFPIVTFRNTAIEPGYAARWAREMEALVSRAEPFVILFMPDRPDETVEDRKLRALWLKSHKAALSATCRGLLTVEPDAQARASAAQEAEAMQKAFGLLLMSVATEAEARELARSLLAA</sequence>